<protein>
    <submittedName>
        <fullName evidence="4">C-3 sterol dehydrogenase/C-4 decarboxylase family protein</fullName>
    </submittedName>
</protein>
<dbReference type="GO" id="GO:0016616">
    <property type="term" value="F:oxidoreductase activity, acting on the CH-OH group of donors, NAD or NADP as acceptor"/>
    <property type="evidence" value="ECO:0007669"/>
    <property type="project" value="InterPro"/>
</dbReference>
<keyword evidence="2" id="KW-0560">Oxidoreductase</keyword>
<dbReference type="AlphaFoldDB" id="A0A9P4Q6Q8"/>
<reference evidence="4" key="1">
    <citation type="journal article" date="2020" name="Stud. Mycol.">
        <title>101 Dothideomycetes genomes: a test case for predicting lifestyles and emergence of pathogens.</title>
        <authorList>
            <person name="Haridas S."/>
            <person name="Albert R."/>
            <person name="Binder M."/>
            <person name="Bloem J."/>
            <person name="Labutti K."/>
            <person name="Salamov A."/>
            <person name="Andreopoulos B."/>
            <person name="Baker S."/>
            <person name="Barry K."/>
            <person name="Bills G."/>
            <person name="Bluhm B."/>
            <person name="Cannon C."/>
            <person name="Castanera R."/>
            <person name="Culley D."/>
            <person name="Daum C."/>
            <person name="Ezra D."/>
            <person name="Gonzalez J."/>
            <person name="Henrissat B."/>
            <person name="Kuo A."/>
            <person name="Liang C."/>
            <person name="Lipzen A."/>
            <person name="Lutzoni F."/>
            <person name="Magnuson J."/>
            <person name="Mondo S."/>
            <person name="Nolan M."/>
            <person name="Ohm R."/>
            <person name="Pangilinan J."/>
            <person name="Park H.-J."/>
            <person name="Ramirez L."/>
            <person name="Alfaro M."/>
            <person name="Sun H."/>
            <person name="Tritt A."/>
            <person name="Yoshinaga Y."/>
            <person name="Zwiers L.-H."/>
            <person name="Turgeon B."/>
            <person name="Goodwin S."/>
            <person name="Spatafora J."/>
            <person name="Crous P."/>
            <person name="Grigoriev I."/>
        </authorList>
    </citation>
    <scope>NUCLEOTIDE SEQUENCE</scope>
    <source>
        <strain evidence="4">CBS 116435</strain>
    </source>
</reference>
<sequence length="376" mass="41739">MAVPEHHNLGKVIVTGGSGGFASQVLKLLPQWGSAALHSLDIREPATYLDGVTYHIADLTDKVSMRRILDEVKPDVVVHTASPRFDSPREVLFKVNVGGTRTLVQAAKDAGAKCFVYTSSASVISDAMTDLIGADETYPLIVGERQPEYYTHTKALAESYVLSQNRASDAPEFLTCAIRPSGIFGVGDLVTLPLMLDSLDKGATKFQLGSNQNLHDFTENTNVAYAHYLAAAALLRQHANASVLCSEEKVDGEAFIITNDEPRHFWDFVRTVWRYAGDQTRPDQIWTIQRPTALMIAGALEWVFWALRLGDPPLTRLKVRLSCMTRRFCIDKAKERLGYKPLVRLDEGLRVGVEDCLKRRLLEKDNGAEGQKQKSH</sequence>
<dbReference type="Gene3D" id="3.40.50.720">
    <property type="entry name" value="NAD(P)-binding Rossmann-like Domain"/>
    <property type="match status" value="1"/>
</dbReference>
<accession>A0A9P4Q6Q8</accession>
<name>A0A9P4Q6Q8_9PEZI</name>
<dbReference type="InterPro" id="IPR002225">
    <property type="entry name" value="3Beta_OHSteriod_DH/Estase"/>
</dbReference>
<dbReference type="InterPro" id="IPR036291">
    <property type="entry name" value="NAD(P)-bd_dom_sf"/>
</dbReference>
<proteinExistence type="inferred from homology"/>
<dbReference type="OrthoDB" id="10058185at2759"/>
<dbReference type="PANTHER" id="PTHR43245:SF51">
    <property type="entry name" value="SHORT CHAIN DEHYDROGENASE_REDUCTASE FAMILY 42E, MEMBER 2"/>
    <property type="match status" value="1"/>
</dbReference>
<dbReference type="GO" id="GO:0006694">
    <property type="term" value="P:steroid biosynthetic process"/>
    <property type="evidence" value="ECO:0007669"/>
    <property type="project" value="InterPro"/>
</dbReference>
<evidence type="ECO:0000256" key="2">
    <source>
        <dbReference type="ARBA" id="ARBA00023002"/>
    </source>
</evidence>
<keyword evidence="5" id="KW-1185">Reference proteome</keyword>
<dbReference type="SUPFAM" id="SSF51735">
    <property type="entry name" value="NAD(P)-binding Rossmann-fold domains"/>
    <property type="match status" value="1"/>
</dbReference>
<dbReference type="InterPro" id="IPR050177">
    <property type="entry name" value="Lipid_A_modif_metabolic_enz"/>
</dbReference>
<dbReference type="PANTHER" id="PTHR43245">
    <property type="entry name" value="BIFUNCTIONAL POLYMYXIN RESISTANCE PROTEIN ARNA"/>
    <property type="match status" value="1"/>
</dbReference>
<evidence type="ECO:0000259" key="3">
    <source>
        <dbReference type="Pfam" id="PF01073"/>
    </source>
</evidence>
<comment type="caution">
    <text evidence="4">The sequence shown here is derived from an EMBL/GenBank/DDBJ whole genome shotgun (WGS) entry which is preliminary data.</text>
</comment>
<organism evidence="4 5">
    <name type="scientific">Polychaeton citri CBS 116435</name>
    <dbReference type="NCBI Taxonomy" id="1314669"/>
    <lineage>
        <taxon>Eukaryota</taxon>
        <taxon>Fungi</taxon>
        <taxon>Dikarya</taxon>
        <taxon>Ascomycota</taxon>
        <taxon>Pezizomycotina</taxon>
        <taxon>Dothideomycetes</taxon>
        <taxon>Dothideomycetidae</taxon>
        <taxon>Capnodiales</taxon>
        <taxon>Capnodiaceae</taxon>
        <taxon>Polychaeton</taxon>
    </lineage>
</organism>
<evidence type="ECO:0000313" key="5">
    <source>
        <dbReference type="Proteomes" id="UP000799441"/>
    </source>
</evidence>
<feature type="domain" description="3-beta hydroxysteroid dehydrogenase/isomerase" evidence="3">
    <location>
        <begin position="13"/>
        <end position="279"/>
    </location>
</feature>
<evidence type="ECO:0000313" key="4">
    <source>
        <dbReference type="EMBL" id="KAF2719032.1"/>
    </source>
</evidence>
<comment type="similarity">
    <text evidence="1">Belongs to the 3-beta-HSD family.</text>
</comment>
<dbReference type="EMBL" id="MU003816">
    <property type="protein sequence ID" value="KAF2719032.1"/>
    <property type="molecule type" value="Genomic_DNA"/>
</dbReference>
<gene>
    <name evidence="4" type="ORF">K431DRAFT_273415</name>
</gene>
<evidence type="ECO:0000256" key="1">
    <source>
        <dbReference type="ARBA" id="ARBA00009219"/>
    </source>
</evidence>
<dbReference type="Pfam" id="PF01073">
    <property type="entry name" value="3Beta_HSD"/>
    <property type="match status" value="1"/>
</dbReference>
<dbReference type="Proteomes" id="UP000799441">
    <property type="component" value="Unassembled WGS sequence"/>
</dbReference>